<proteinExistence type="predicted"/>
<keyword evidence="1" id="KW-0175">Coiled coil</keyword>
<dbReference type="RefSeq" id="WP_146512406.1">
    <property type="nucleotide sequence ID" value="NZ_SIHI01000065.1"/>
</dbReference>
<dbReference type="EMBL" id="SIHI01000065">
    <property type="protein sequence ID" value="TWT39843.1"/>
    <property type="molecule type" value="Genomic_DNA"/>
</dbReference>
<dbReference type="Proteomes" id="UP000317243">
    <property type="component" value="Unassembled WGS sequence"/>
</dbReference>
<accession>A0A5C5VPB0</accession>
<evidence type="ECO:0000313" key="3">
    <source>
        <dbReference type="Proteomes" id="UP000317243"/>
    </source>
</evidence>
<keyword evidence="3" id="KW-1185">Reference proteome</keyword>
<evidence type="ECO:0000313" key="2">
    <source>
        <dbReference type="EMBL" id="TWT39843.1"/>
    </source>
</evidence>
<reference evidence="2 3" key="1">
    <citation type="submission" date="2019-02" db="EMBL/GenBank/DDBJ databases">
        <title>Deep-cultivation of Planctomycetes and their phenomic and genomic characterization uncovers novel biology.</title>
        <authorList>
            <person name="Wiegand S."/>
            <person name="Jogler M."/>
            <person name="Boedeker C."/>
            <person name="Pinto D."/>
            <person name="Vollmers J."/>
            <person name="Rivas-Marin E."/>
            <person name="Kohn T."/>
            <person name="Peeters S.H."/>
            <person name="Heuer A."/>
            <person name="Rast P."/>
            <person name="Oberbeckmann S."/>
            <person name="Bunk B."/>
            <person name="Jeske O."/>
            <person name="Meyerdierks A."/>
            <person name="Storesund J.E."/>
            <person name="Kallscheuer N."/>
            <person name="Luecker S."/>
            <person name="Lage O.M."/>
            <person name="Pohl T."/>
            <person name="Merkel B.J."/>
            <person name="Hornburger P."/>
            <person name="Mueller R.-W."/>
            <person name="Bruemmer F."/>
            <person name="Labrenz M."/>
            <person name="Spormann A.M."/>
            <person name="Op Den Camp H."/>
            <person name="Overmann J."/>
            <person name="Amann R."/>
            <person name="Jetten M.S.M."/>
            <person name="Mascher T."/>
            <person name="Medema M.H."/>
            <person name="Devos D.P."/>
            <person name="Kaster A.-K."/>
            <person name="Ovreas L."/>
            <person name="Rohde M."/>
            <person name="Galperin M.Y."/>
            <person name="Jogler C."/>
        </authorList>
    </citation>
    <scope>NUCLEOTIDE SEQUENCE [LARGE SCALE GENOMIC DNA]</scope>
    <source>
        <strain evidence="2 3">KOR42</strain>
    </source>
</reference>
<organism evidence="2 3">
    <name type="scientific">Thalassoglobus neptunius</name>
    <dbReference type="NCBI Taxonomy" id="1938619"/>
    <lineage>
        <taxon>Bacteria</taxon>
        <taxon>Pseudomonadati</taxon>
        <taxon>Planctomycetota</taxon>
        <taxon>Planctomycetia</taxon>
        <taxon>Planctomycetales</taxon>
        <taxon>Planctomycetaceae</taxon>
        <taxon>Thalassoglobus</taxon>
    </lineage>
</organism>
<protein>
    <submittedName>
        <fullName evidence="2">Uncharacterized protein</fullName>
    </submittedName>
</protein>
<evidence type="ECO:0000256" key="1">
    <source>
        <dbReference type="SAM" id="Coils"/>
    </source>
</evidence>
<dbReference type="AlphaFoldDB" id="A0A5C5VPB0"/>
<feature type="coiled-coil region" evidence="1">
    <location>
        <begin position="46"/>
        <end position="76"/>
    </location>
</feature>
<gene>
    <name evidence="2" type="ORF">KOR42_51220</name>
</gene>
<comment type="caution">
    <text evidence="2">The sequence shown here is derived from an EMBL/GenBank/DDBJ whole genome shotgun (WGS) entry which is preliminary data.</text>
</comment>
<sequence length="111" mass="12814">MAAERDLLVISNSYATLMQSRRELTAAGRRMIQRRQELAGKYHRQSAGARAELEKLERLQAQIERSEENAKEDVNSNRRVKSASRRVREFSSYYDGSLAAERTKLLQSLKQ</sequence>
<name>A0A5C5VPB0_9PLAN</name>